<feature type="binding site" evidence="8">
    <location>
        <begin position="228"/>
        <end position="235"/>
    </location>
    <ligand>
        <name>GTP</name>
        <dbReference type="ChEBI" id="CHEBI:37565"/>
        <label>2</label>
    </ligand>
</feature>
<evidence type="ECO:0000256" key="6">
    <source>
        <dbReference type="ARBA" id="ARBA00023134"/>
    </source>
</evidence>
<dbReference type="InterPro" id="IPR032859">
    <property type="entry name" value="KH_dom-like"/>
</dbReference>
<dbReference type="PANTHER" id="PTHR43834">
    <property type="entry name" value="GTPASE DER"/>
    <property type="match status" value="1"/>
</dbReference>
<dbReference type="InterPro" id="IPR016484">
    <property type="entry name" value="GTPase_Der"/>
</dbReference>
<dbReference type="PIRSF" id="PIRSF006485">
    <property type="entry name" value="GTP-binding_EngA"/>
    <property type="match status" value="1"/>
</dbReference>
<dbReference type="CDD" id="cd01895">
    <property type="entry name" value="EngA2"/>
    <property type="match status" value="1"/>
</dbReference>
<feature type="binding site" evidence="8">
    <location>
        <begin position="56"/>
        <end position="60"/>
    </location>
    <ligand>
        <name>GTP</name>
        <dbReference type="ChEBI" id="CHEBI:37565"/>
        <label>1</label>
    </ligand>
</feature>
<dbReference type="OrthoDB" id="9805918at2"/>
<feature type="binding site" evidence="8">
    <location>
        <begin position="340"/>
        <end position="343"/>
    </location>
    <ligand>
        <name>GTP</name>
        <dbReference type="ChEBI" id="CHEBI:37565"/>
        <label>2</label>
    </ligand>
</feature>
<dbReference type="EMBL" id="LR217735">
    <property type="protein sequence ID" value="VFP88242.1"/>
    <property type="molecule type" value="Genomic_DNA"/>
</dbReference>
<dbReference type="NCBIfam" id="TIGR03594">
    <property type="entry name" value="GTPase_EngA"/>
    <property type="match status" value="1"/>
</dbReference>
<dbReference type="GO" id="GO:0042254">
    <property type="term" value="P:ribosome biogenesis"/>
    <property type="evidence" value="ECO:0007669"/>
    <property type="project" value="UniProtKB-KW"/>
</dbReference>
<accession>A0A451DN84</accession>
<dbReference type="AlphaFoldDB" id="A0A451DN84"/>
<dbReference type="Gene3D" id="3.30.300.20">
    <property type="match status" value="1"/>
</dbReference>
<feature type="domain" description="EngA-type G" evidence="11">
    <location>
        <begin position="222"/>
        <end position="395"/>
    </location>
</feature>
<reference evidence="12 13" key="1">
    <citation type="submission" date="2019-02" db="EMBL/GenBank/DDBJ databases">
        <authorList>
            <person name="Manzano-Marin A."/>
            <person name="Manzano-Marin A."/>
        </authorList>
    </citation>
    <scope>NUCLEOTIDE SEQUENCE [LARGE SCALE GENOMIC DNA]</scope>
    <source>
        <strain evidence="12 13">ErCisplendens</strain>
    </source>
</reference>
<evidence type="ECO:0000256" key="7">
    <source>
        <dbReference type="ARBA" id="ARBA00032345"/>
    </source>
</evidence>
<feature type="binding site" evidence="8">
    <location>
        <begin position="9"/>
        <end position="16"/>
    </location>
    <ligand>
        <name>GTP</name>
        <dbReference type="ChEBI" id="CHEBI:37565"/>
        <label>1</label>
    </ligand>
</feature>
<evidence type="ECO:0000256" key="8">
    <source>
        <dbReference type="HAMAP-Rule" id="MF_00195"/>
    </source>
</evidence>
<evidence type="ECO:0000313" key="13">
    <source>
        <dbReference type="Proteomes" id="UP000294392"/>
    </source>
</evidence>
<dbReference type="GO" id="GO:0043022">
    <property type="term" value="F:ribosome binding"/>
    <property type="evidence" value="ECO:0007669"/>
    <property type="project" value="TreeGrafter"/>
</dbReference>
<evidence type="ECO:0000313" key="12">
    <source>
        <dbReference type="EMBL" id="VFP88242.1"/>
    </source>
</evidence>
<dbReference type="InterPro" id="IPR015946">
    <property type="entry name" value="KH_dom-like_a/b"/>
</dbReference>
<dbReference type="SUPFAM" id="SSF52540">
    <property type="entry name" value="P-loop containing nucleoside triphosphate hydrolases"/>
    <property type="match status" value="2"/>
</dbReference>
<evidence type="ECO:0000256" key="2">
    <source>
        <dbReference type="ARBA" id="ARBA00020953"/>
    </source>
</evidence>
<dbReference type="Pfam" id="PF14714">
    <property type="entry name" value="KH_dom-like"/>
    <property type="match status" value="1"/>
</dbReference>
<comment type="subunit">
    <text evidence="8">Associates with the 50S ribosomal subunit.</text>
</comment>
<evidence type="ECO:0000256" key="3">
    <source>
        <dbReference type="ARBA" id="ARBA00022517"/>
    </source>
</evidence>
<dbReference type="GO" id="GO:0005525">
    <property type="term" value="F:GTP binding"/>
    <property type="evidence" value="ECO:0007669"/>
    <property type="project" value="UniProtKB-UniRule"/>
</dbReference>
<dbReference type="NCBIfam" id="TIGR00231">
    <property type="entry name" value="small_GTP"/>
    <property type="match status" value="2"/>
</dbReference>
<dbReference type="HAMAP" id="MF_00195">
    <property type="entry name" value="GTPase_Der"/>
    <property type="match status" value="1"/>
</dbReference>
<proteinExistence type="inferred from homology"/>
<keyword evidence="6 8" id="KW-0342">GTP-binding</keyword>
<dbReference type="Pfam" id="PF01926">
    <property type="entry name" value="MMR_HSR1"/>
    <property type="match status" value="2"/>
</dbReference>
<dbReference type="FunFam" id="3.40.50.300:FF:000057">
    <property type="entry name" value="GTPase Der"/>
    <property type="match status" value="1"/>
</dbReference>
<feature type="binding site" evidence="8">
    <location>
        <begin position="275"/>
        <end position="279"/>
    </location>
    <ligand>
        <name>GTP</name>
        <dbReference type="ChEBI" id="CHEBI:37565"/>
        <label>2</label>
    </ligand>
</feature>
<dbReference type="InterPro" id="IPR006073">
    <property type="entry name" value="GTP-bd"/>
</dbReference>
<keyword evidence="5 8" id="KW-0547">Nucleotide-binding</keyword>
<dbReference type="PROSITE" id="PS51712">
    <property type="entry name" value="G_ENGA"/>
    <property type="match status" value="1"/>
</dbReference>
<comment type="similarity">
    <text evidence="1 8 9 10">Belongs to the TRAFAC class TrmE-Era-EngA-EngB-Septin-like GTPase superfamily. EngA (Der) GTPase family.</text>
</comment>
<keyword evidence="4 10" id="KW-0677">Repeat</keyword>
<dbReference type="PANTHER" id="PTHR43834:SF6">
    <property type="entry name" value="GTPASE DER"/>
    <property type="match status" value="1"/>
</dbReference>
<protein>
    <recommendedName>
        <fullName evidence="2 8">GTPase Der</fullName>
    </recommendedName>
    <alternativeName>
        <fullName evidence="7 8">GTP-binding protein EngA</fullName>
    </alternativeName>
</protein>
<sequence length="498" mass="55603">MVPVVALIGRPNVGKSTLFNRLTQKRDALVANFPGVTRDRQYGYCYISGCIFICIDTSGIDTNNINDGNKDISSQMLQQSKTAVTEAHIILFLVDARAGLMPEDIIVAQHLRLSQKSTFVVANKTAGLDVPSAIAEFWSLGLGKVYPIDASHGEGVANLIKLALLPYINITEQTSKDEPYNRTIKKNLVKAANVKKFKNNNYKYPSGTQSINTDSNSINPPIKIAIVGRPNVGKSTLTNALLGEKRMIIGNLPGTTRDSVYIPMVHKNQQYILIDTAGVRQRGKLTEAIEKFSVIKTLQAIENANVVLLVLDAKEGVLDQDLSILRFILNSGRSLIIIVNKWDFLSNSFRNEIKNIIDARMSFVNYVKIHFISAITGTGLLPLFNSITEAYACATRQIHTSTLTRIMQQATKDHQPPLVTTRRAKLKYAHIGGHNPPVVVIHGNQVTKLPASYERYLVNYFRRFLNITGTPIRLQFKEAKNPYAEKSKNLFYRKYQKK</sequence>
<evidence type="ECO:0000256" key="10">
    <source>
        <dbReference type="RuleBase" id="RU004481"/>
    </source>
</evidence>
<evidence type="ECO:0000256" key="1">
    <source>
        <dbReference type="ARBA" id="ARBA00008279"/>
    </source>
</evidence>
<comment type="caution">
    <text evidence="8">Lacks conserved residue(s) required for the propagation of feature annotation.</text>
</comment>
<dbReference type="Gene3D" id="3.40.50.300">
    <property type="entry name" value="P-loop containing nucleotide triphosphate hydrolases"/>
    <property type="match status" value="2"/>
</dbReference>
<gene>
    <name evidence="8 12" type="primary">der</name>
    <name evidence="12" type="ORF">ERCISPPA3004_476</name>
</gene>
<evidence type="ECO:0000256" key="4">
    <source>
        <dbReference type="ARBA" id="ARBA00022737"/>
    </source>
</evidence>
<dbReference type="PRINTS" id="PR00326">
    <property type="entry name" value="GTP1OBG"/>
</dbReference>
<dbReference type="FunFam" id="3.30.300.20:FF:000004">
    <property type="entry name" value="GTPase Der"/>
    <property type="match status" value="1"/>
</dbReference>
<name>A0A451DN84_9GAMM</name>
<dbReference type="Proteomes" id="UP000294392">
    <property type="component" value="Chromosome"/>
</dbReference>
<dbReference type="CDD" id="cd01894">
    <property type="entry name" value="EngA1"/>
    <property type="match status" value="1"/>
</dbReference>
<comment type="function">
    <text evidence="8 10">GTPase that plays an essential role in the late steps of ribosome biogenesis.</text>
</comment>
<organism evidence="12 13">
    <name type="scientific">Candidatus Erwinia haradaeae</name>
    <dbReference type="NCBI Taxonomy" id="1922217"/>
    <lineage>
        <taxon>Bacteria</taxon>
        <taxon>Pseudomonadati</taxon>
        <taxon>Pseudomonadota</taxon>
        <taxon>Gammaproteobacteria</taxon>
        <taxon>Enterobacterales</taxon>
        <taxon>Erwiniaceae</taxon>
        <taxon>Erwinia</taxon>
    </lineage>
</organism>
<evidence type="ECO:0000259" key="11">
    <source>
        <dbReference type="PROSITE" id="PS51712"/>
    </source>
</evidence>
<dbReference type="RefSeq" id="WP_157990690.1">
    <property type="nucleotide sequence ID" value="NZ_LR217735.1"/>
</dbReference>
<keyword evidence="3 8" id="KW-0690">Ribosome biogenesis</keyword>
<dbReference type="InterPro" id="IPR005225">
    <property type="entry name" value="Small_GTP-bd"/>
</dbReference>
<evidence type="ECO:0000256" key="9">
    <source>
        <dbReference type="PROSITE-ProRule" id="PRU01049"/>
    </source>
</evidence>
<dbReference type="FunFam" id="3.40.50.300:FF:000040">
    <property type="entry name" value="GTPase Der"/>
    <property type="match status" value="1"/>
</dbReference>
<dbReference type="InterPro" id="IPR031166">
    <property type="entry name" value="G_ENGA"/>
</dbReference>
<dbReference type="InterPro" id="IPR027417">
    <property type="entry name" value="P-loop_NTPase"/>
</dbReference>
<evidence type="ECO:0000256" key="5">
    <source>
        <dbReference type="ARBA" id="ARBA00022741"/>
    </source>
</evidence>